<dbReference type="Proteomes" id="UP000520814">
    <property type="component" value="Unassembled WGS sequence"/>
</dbReference>
<evidence type="ECO:0000313" key="3">
    <source>
        <dbReference type="Proteomes" id="UP000520814"/>
    </source>
</evidence>
<gene>
    <name evidence="2" type="ORF">HNQ39_004400</name>
</gene>
<comment type="caution">
    <text evidence="2">The sequence shown here is derived from an EMBL/GenBank/DDBJ whole genome shotgun (WGS) entry which is preliminary data.</text>
</comment>
<evidence type="ECO:0008006" key="4">
    <source>
        <dbReference type="Google" id="ProtNLM"/>
    </source>
</evidence>
<keyword evidence="3" id="KW-1185">Reference proteome</keyword>
<dbReference type="AlphaFoldDB" id="A0A7W9W7L0"/>
<feature type="compositionally biased region" description="Acidic residues" evidence="1">
    <location>
        <begin position="73"/>
        <end position="84"/>
    </location>
</feature>
<evidence type="ECO:0000313" key="2">
    <source>
        <dbReference type="EMBL" id="MBB6052579.1"/>
    </source>
</evidence>
<accession>A0A7W9W7L0</accession>
<organism evidence="2 3">
    <name type="scientific">Armatimonas rosea</name>
    <dbReference type="NCBI Taxonomy" id="685828"/>
    <lineage>
        <taxon>Bacteria</taxon>
        <taxon>Bacillati</taxon>
        <taxon>Armatimonadota</taxon>
        <taxon>Armatimonadia</taxon>
        <taxon>Armatimonadales</taxon>
        <taxon>Armatimonadaceae</taxon>
        <taxon>Armatimonas</taxon>
    </lineage>
</organism>
<reference evidence="2 3" key="1">
    <citation type="submission" date="2020-08" db="EMBL/GenBank/DDBJ databases">
        <title>Genomic Encyclopedia of Type Strains, Phase IV (KMG-IV): sequencing the most valuable type-strain genomes for metagenomic binning, comparative biology and taxonomic classification.</title>
        <authorList>
            <person name="Goeker M."/>
        </authorList>
    </citation>
    <scope>NUCLEOTIDE SEQUENCE [LARGE SCALE GENOMIC DNA]</scope>
    <source>
        <strain evidence="2 3">DSM 23562</strain>
    </source>
</reference>
<feature type="region of interest" description="Disordered" evidence="1">
    <location>
        <begin position="60"/>
        <end position="84"/>
    </location>
</feature>
<dbReference type="RefSeq" id="WP_184201869.1">
    <property type="nucleotide sequence ID" value="NZ_JACHGW010000004.1"/>
</dbReference>
<proteinExistence type="predicted"/>
<feature type="compositionally biased region" description="Polar residues" evidence="1">
    <location>
        <begin position="63"/>
        <end position="72"/>
    </location>
</feature>
<dbReference type="EMBL" id="JACHGW010000004">
    <property type="protein sequence ID" value="MBB6052579.1"/>
    <property type="molecule type" value="Genomic_DNA"/>
</dbReference>
<protein>
    <recommendedName>
        <fullName evidence="4">Twin-arginine translocation signal domain-containing protein</fullName>
    </recommendedName>
</protein>
<name>A0A7W9W7L0_ARMRO</name>
<sequence length="84" mass="9255">MSDEQDKQALSRRDFLRRAGKEAVDTGTKIVPGGNLARQALGLATTPTTPWWNVMAKWRNRNAEATQAQEPPTTEEQDTGTDNG</sequence>
<evidence type="ECO:0000256" key="1">
    <source>
        <dbReference type="SAM" id="MobiDB-lite"/>
    </source>
</evidence>